<evidence type="ECO:0000313" key="8">
    <source>
        <dbReference type="Proteomes" id="UP001320314"/>
    </source>
</evidence>
<evidence type="ECO:0000256" key="2">
    <source>
        <dbReference type="ARBA" id="ARBA00022525"/>
    </source>
</evidence>
<keyword evidence="2" id="KW-0964">Secreted</keyword>
<dbReference type="PROSITE" id="PS50847">
    <property type="entry name" value="GRAM_POS_ANCHORING"/>
    <property type="match status" value="1"/>
</dbReference>
<dbReference type="RefSeq" id="WP_231523585.1">
    <property type="nucleotide sequence ID" value="NZ_JAJNUD010000014.1"/>
</dbReference>
<dbReference type="Pfam" id="PF17966">
    <property type="entry name" value="Muc_B2"/>
    <property type="match status" value="17"/>
</dbReference>
<evidence type="ECO:0000256" key="3">
    <source>
        <dbReference type="ARBA" id="ARBA00022729"/>
    </source>
</evidence>
<dbReference type="InterPro" id="IPR041558">
    <property type="entry name" value="MucBP_2"/>
</dbReference>
<feature type="compositionally biased region" description="Polar residues" evidence="5">
    <location>
        <begin position="466"/>
        <end position="480"/>
    </location>
</feature>
<dbReference type="Gene3D" id="3.10.20.470">
    <property type="match status" value="21"/>
</dbReference>
<keyword evidence="1" id="KW-0134">Cell wall</keyword>
<keyword evidence="4" id="KW-0572">Peptidoglycan-anchor</keyword>
<dbReference type="EMBL" id="JAJNUD010000014">
    <property type="protein sequence ID" value="MCD5518229.1"/>
    <property type="molecule type" value="Genomic_DNA"/>
</dbReference>
<dbReference type="InterPro" id="IPR005877">
    <property type="entry name" value="YSIRK_signal_dom"/>
</dbReference>
<evidence type="ECO:0000256" key="4">
    <source>
        <dbReference type="ARBA" id="ARBA00023088"/>
    </source>
</evidence>
<evidence type="ECO:0000313" key="7">
    <source>
        <dbReference type="EMBL" id="MCD5518229.1"/>
    </source>
</evidence>
<feature type="region of interest" description="Disordered" evidence="5">
    <location>
        <begin position="63"/>
        <end position="120"/>
    </location>
</feature>
<dbReference type="NCBIfam" id="TIGR01167">
    <property type="entry name" value="LPXTG_anchor"/>
    <property type="match status" value="1"/>
</dbReference>
<accession>A0ABD4SD17</accession>
<feature type="region of interest" description="Disordered" evidence="5">
    <location>
        <begin position="3423"/>
        <end position="3459"/>
    </location>
</feature>
<feature type="region of interest" description="Disordered" evidence="5">
    <location>
        <begin position="466"/>
        <end position="486"/>
    </location>
</feature>
<feature type="compositionally biased region" description="Low complexity" evidence="5">
    <location>
        <begin position="63"/>
        <end position="84"/>
    </location>
</feature>
<comment type="caution">
    <text evidence="7">The sequence shown here is derived from an EMBL/GenBank/DDBJ whole genome shotgun (WGS) entry which is preliminary data.</text>
</comment>
<dbReference type="Gene3D" id="2.60.40.4300">
    <property type="match status" value="20"/>
</dbReference>
<protein>
    <submittedName>
        <fullName evidence="7">YSIRK-type signal peptide-containing protein</fullName>
    </submittedName>
</protein>
<keyword evidence="3" id="KW-0732">Signal</keyword>
<name>A0ABD4SD17_9LACO</name>
<dbReference type="InterPro" id="IPR019931">
    <property type="entry name" value="LPXTG_anchor"/>
</dbReference>
<evidence type="ECO:0000256" key="5">
    <source>
        <dbReference type="SAM" id="MobiDB-lite"/>
    </source>
</evidence>
<evidence type="ECO:0000256" key="1">
    <source>
        <dbReference type="ARBA" id="ARBA00022512"/>
    </source>
</evidence>
<dbReference type="Proteomes" id="UP001320314">
    <property type="component" value="Unassembled WGS sequence"/>
</dbReference>
<gene>
    <name evidence="7" type="ORF">LOB39_06580</name>
</gene>
<reference evidence="7 8" key="1">
    <citation type="submission" date="2021-12" db="EMBL/GenBank/DDBJ databases">
        <title>Antimicrobial susceptibility of Lactobacillus delbrueckii subsp. lactis obtained from milk products and other habitats.</title>
        <authorList>
            <person name="Shani N."/>
        </authorList>
    </citation>
    <scope>NUCLEOTIDE SEQUENCE [LARGE SCALE GENOMIC DNA]</scope>
    <source>
        <strain evidence="7 8">CIRM BIA 266</strain>
    </source>
</reference>
<organism evidence="7 8">
    <name type="scientific">Lactobacillus delbrueckii subsp. allosunkii</name>
    <dbReference type="NCBI Taxonomy" id="1050107"/>
    <lineage>
        <taxon>Bacteria</taxon>
        <taxon>Bacillati</taxon>
        <taxon>Bacillota</taxon>
        <taxon>Bacilli</taxon>
        <taxon>Lactobacillales</taxon>
        <taxon>Lactobacillaceae</taxon>
        <taxon>Lactobacillus</taxon>
    </lineage>
</organism>
<feature type="compositionally biased region" description="Low complexity" evidence="5">
    <location>
        <begin position="3425"/>
        <end position="3452"/>
    </location>
</feature>
<feature type="region of interest" description="Disordered" evidence="5">
    <location>
        <begin position="3633"/>
        <end position="3653"/>
    </location>
</feature>
<dbReference type="Pfam" id="PF17965">
    <property type="entry name" value="MucBP_2"/>
    <property type="match status" value="16"/>
</dbReference>
<feature type="compositionally biased region" description="Polar residues" evidence="5">
    <location>
        <begin position="6440"/>
        <end position="6465"/>
    </location>
</feature>
<proteinExistence type="predicted"/>
<evidence type="ECO:0000259" key="6">
    <source>
        <dbReference type="PROSITE" id="PS50847"/>
    </source>
</evidence>
<feature type="region of interest" description="Disordered" evidence="5">
    <location>
        <begin position="6400"/>
        <end position="6471"/>
    </location>
</feature>
<dbReference type="InterPro" id="IPR041495">
    <property type="entry name" value="Mub_B2"/>
</dbReference>
<sequence>MIEVKKFARNKLQKMKRKEQHYSFRKVNTGLASVLLGFTLGGLAITFTPGKVAASDNNSAQVATTQQTSSNSTAEQTNNTSSTAESTQVKTQVSYTGSNQNPATQETKTTFSGKKTGDSSYDWTNKSATVTTTVPVVSGYIANTDQVTQTVSANSDGSFTGSDNITGKSSTVSNDTYTSQVTYKAVGRIVPVDKNGNEITADIKGNYVAPVAYSNSPTRADQVVATAAPTIGGYILADSANETITPASATEDTKVIYLLVTTTKGVKQVVTYTGAGTKTPAENSQTITFSKTTSRSSDGKTTTSDWDKDKATFENVTVPTIEGYTADVTTVTGQTVTADSEDINVPVTYTANDAKATVNFKDDDTRDPQDLSANSISLTGKTDESIDFTTAEDQVKNLLAAGYELSQTNDAVIDPATGKFKVTSYDTSDDASTVSQVFTIHLKHKTTTTTTSKNVTRTIDYQSTDSDFTAPSSQTQTASFTEEKVTDDVTGKTLSDTWTPDGSSWEKVTTPEVAGYVADQASVSEKDVTKDSEDEKATVNYVKIGQITSQKGTSQTALTYKQDATSVSFTVPVEAGYTATLNGKAVSQGSTITLTGADAAVDQNLLYTANAQSATFAFVDDQGQTLYTSNLTGQTDGDVDFTSANKVLAKFIAAGYQVSSNNPNLTESEFTAATYAANGGQSFTAYLVHPEKTVSLTASYQDASGNKLADDQTKSFTFTGLGKYDEDQDVVTVTWTAKDGDAVLANPVITGYVSPAAKVTINSSATGVSSQTVVYQAVGKLNAVDENGKLLASLAYANNPADASQVIVNLPTVADYTATQTSVTVANPTQDTDLLYVPSAQTKVFTQKATFSGAGAKTPAEQSETIIFVKNGDSWKQTSGPANGKFSFTIPDITGYSKSVSREAATVTPDTASVSDITVTYTPLEQKATVTFVDDNESDPTKQTLTTVDLTGQTDAKIDFANAKTQLTSYEAAGYVLAAGSALPTDAVYDDDTEATQAYTVHLKHGTTVLTSSDLSSLSAATKVKISTVDLQTLQSSDSYTENKDASRTVKSVFSSTDSTDLPSVADKTDSVTFSRPITYTVDQVTGAVTKSEGDWTVTTGQAVVSDVTPQTISGWYLAETANGEYLPAETLQAGDSQTVTLTYKRLQKAAIQVIDGDDSGKVLDQYSQSGQKGAAINFKQIDEQTTLTTKDASGNESTVTINSVSDANAQLNAYIKAGYVLDTTDATTSQVDAQTVRYQLADGAIIDVVSDNQGNKTYAWANSFDSDDTADQTIKLKLLHGTTTQTKNKTVTRNITINPVKGNSYTIKQTVNLKETIITDNVTGKTTSDTWTTGTWAAYGVPTETGYDASVTSIPEVTVTNTTPDADIVVNYLPKAASATIKIIDDDAGNAELNEYLVSGTTAGQINFTNAIKQLTSYLDGNYIFASSNNSKIVIAYNKDGDLSSITAEDIYEGSDASQNYEIHLKHKTKTGTIYSSVNRTISYQLPTGTQTLVQKVVLTCSTVTDLVTGSRSDGAWVATGSWSAETVPEVTGYTSSETSIEAESVNVETPDKAITVVYTPDVEHVQVNIIDDTTHKILAEADLTGDYGSSVDFDKPAKSIGNVSPNGKLQSYLANGYDLATDNNSAVDAAASPVVFKAAKYGTQGVTLEAHLVQGIKETTESATSTRTIQYIISGADKPFKTVTQPVTVTRTKTVNQVTGETTYTDWTTGTWDEAVSPTHETDPTDVPDGYYPDKATVAKQTGISKNTGDQVVLVLYNKPGDGISGTVQIVDETTNTNLYSVQINGKSGSDIDFSAPNTRLADYLKQGYLADTTPTLVSQAINEAGTAFAEKQFTTNGQNFIVYLTHGIDKKEPQTKSITRTVNYSFPNGTTKTFVQAVNYTRMVSLDKVTDKTSYGDWTLAKSSTTVSVNGAAATKTEGDVVATWAALDTAKVAGDAGIDTTGYKASLDSVEAVSDIGTDTTSKVINISFPAIVEKARIVFLDSSSSAPTKDANGQTITPEFTYASSYDGHTAGVYKNAIDFSHANLYLKDLLQQGYEIGVDDFVNPNSGSYMAKLTSSNTVTAADGTVTEIRVYTPAATGAETITETITTSPSTTENGQTKQVVKYAFVQGDKSGEITATTTTVDGTSTTVYSLSNDTFAATDKTFLFFLKHGRTHYSYDPDKSNNNASTYKDTTRTIHYHLPDGSTLTRLQTVRMTRTTDIDRVTGGVIYTPWTTGESNYSWIVQSLTDKDGKLLSTSQEATVRSSDWSQQASPDEDNTIVISGKTTVGSVVKGYTATRGSVDAQNVTSSTPNSLVDISYKADPQAADIQIIDDTTNTVLSEFNPSGVTAGKIDFTAANSSLNYYLQHGYLLATGDGIDNSAVATTDGVTSFIDANFDNEDNTDQSFVVHLVHDTATTDKAIDKTVTTIVDKDGNTISYVTPVVDNPKVTDPASYKQTVTSVRTAKYVFSGDSSSKPKVADFVQKVTWTRDVSFNIDLVTGKETPIYSDWTYVASGPNAQVGQDATSTSDDQVTLTPVALTDDEVKQGFIGAVSGEFSGWYLVSSADNTGKQLLKALDNGSGINENVVLEYRRYADATIQIIDDTTGKVLKDDKITGYSQNGKQGTQIDFTQANTDLADYLAHGYALASDGNSQLTGNAFTATAFDNKDNETQTFVAHLIHDTAIVSEKLTSDSQITAKSGRTAYLGNALTNTTLTDAASYSEQATSTRKVTFAFGSNAALPAGVTDVNGTTVTQTVTYTRPIVYTVDLVTGTATRDYEAWNSATTGISGAGTTTTIDENGKVSQSPENSFTDAVFPAVTGTVSGWYLASEDAPRAAAKAPSTDKVAAKNNVETTVTLTFKKLQNAYIKIVDNNDTDNQVTLYDESGSDANSNNVAQKQGVAINFKNAQAKLDELLKSGYVVDAENTKSLTGSTFTAANFDSDDTSDQIITVYLKHASATLQADTANNNVTSDGSTVSMSSQINPDSSTNKLLWSGVKSDADLIDMSSDSSAYQSLTRQAVQTINYLYKDTNLKAYDKNNVSRKALTRTVTVDRVTGKILTISGFTPVTFDNVPSPVVNKFYFVMSKDAVVAGYSVSDTVADGKDSYTASNKDGDSQATLTPVYTVYYETDGKWKKVNEPVYGSDGSLTSNTGTVDVGSYVTSDTDPSVVTITIPAHQGYTAKLDIGNDGTIDTSWDWNDSAEKTPANEVYQFDTSLANKDSTVTYSPDGQTLCYKVLDLDESSKDITDASSSVLNGTTLATGLSDQAISAGKFIGSYTSVAAELDALKVYYQSQGYRIDSVDTTPAAFDHDGTANQFVTIKLTHEKQTFASSEAAANMEKAGQVTDDGQTITYKWTSESSTPKDGKLASAHNYSDSTTATRKVTYQFEVPTGEQLDSQLQGIHDNSIVQTVTYTRAVEWTIDLVTGEITRDHQDWQFEKSSSGNTNTTTTISKTDGTSTVTTSKSSDSTKEEMPAVTGDFDGWYLDSTKKDNVAGTISADNSLLSPDATKEGSAADQNASVTLYYLKKQNAFVKIIDDNAANKQDLQNSKLVSGTGNLYSETIAGKEQGAKLDFTTASAWLKKLLASGYKIEKYTVSKTDGKTTTEISSDNNAADFEAATFDNDGQSDQLFAFYLVHDTVTVDGDIKDTTGPQTKGDKINSSTDSLSDATWPVEATDAYLQRQVGQTIKYVFSDGKHTESDATQSATLTRQVTIDKVTGQAVSDTLTNFTSVNFTDTNDPIVTGYHVVSADQDGTALKDTESIAAFVPVVNNFATTSSDQDKLTTVFTVTYRPNGSLKIVDADNTLPEADKADIPYTTTKADTVTVTVPIIQGYTAVLTDGNTSTTLDASNNTFTYTTYAGDSDRTVTYSAKDQTISYQVYDETDQKYLTVDGDKIFANLATGKTRQTVDLTSAYQAILDKYEKLGYKFVENSGLPTVFDDKDDPSDGVSTQNVVITLAHNTATLTGSVTNLTKVKDDSGKEVDLPDAVKKNTTLTTSESYIHNATVTRTISYVFDSNSTNQSKPQAKSVVQKVNFTQAVNYQTDLVTGQILKTIYQTPSVVSAETSDTNAVSDGSKISYSGSKSSLKDNNLLAASGDFTKAGWYQSSSKNADSVTITAVVDENGKLTDQSQTGDIHYLKYQTAVIKIVDDYPRDKMTLQNGVLTSDSNNQGELFVQNITLADQKKQDDDVDFSSANTLLADLLNSGFKFEKSDVGTASGFNEAQYDSDDDTTQEFTIYLVHDTITLDGQETGANGPQTAGGKINTGKAAIATYPSEATRDYLTKTASQTIKFDVSGGTALADNVQTQTLTRTATFDKVTGKLKSTGDWRIKSFTALKAYPVVPGYHVTGVDAKKTTDQSSQTVDTAGGYTPTETDPTIVYTVHYEPNGSVVGKNEPGDNTTVQYTTNSDAKTVTGQVNLYPGYTATITTKSGTKTFDPVDQKTTEAITPEDAGKDTTVTYTANFQQAVVKLIDDDDNTNTVTFTIDGDTGKAIKFTYANAKLKEMLSQGYILSASGNTDLATDLQSFAEQKFDATNNAQKSDAAIQYFQAHLKHDTAKLTGVPITGSNTNADKLVPSTTPIVDKLKEEASYTDASTVKRTVNYVFAGDSTNKPSIAGVVQTVTYTRPVTYTIDLVTGTILNVGYGDYSFSSNVSTTTKRTAQVDGTIVSEPESLGKDAIVPAVSGDFTAIGWYLDPKSATANATELKQGSKDQEVNLTYLRYQKAIIQIIDEDSKDTNKAIYYDDQANAQKEQGSDVDFKAADAKLQDLLNHGYIFAADKLSDGDQSGFTAAKLDSKDDSDQTFTIYLKHDMAVITSRPTVGVKIIDEDGKQVNYNPKTDNLADKSFKDTSTASRTVSYVFDGDSTDKPQKADLVQKSNFERPVSYKVDLATGEILAGPTYGKWTSKDDEISAAPTDVAGWYLTSSTNAGEMTLVPGQKVDGSLHYSKIQQAVVQIIDDTTNTSLNSKDLTGKQGEVINFSEANGWLKDYLASGYVLVSGKSDVTDDAFTPATFDKLDNSNQSFVAHLIHRIAIVSGVPTTGESDNVHDENNQSVIYTPKKIDTQLQNGSNFGENATATRKVHYVFEGNSTAKPVVDDVTQTVNFNRSKSYKVDMVTGEIKDDPIYGAWTFVSGSTGNTSAETLKENGPVIVNGATNSLTSAEVPAVTGSFAGWYQTSANVAAKTLAAGDDLTIDLDYKHYQNAKIQVIDDDESDPDKKMLFDTTTTGKQDTSVDFKDANTALKSYLASGYVLDNAKSTVTGNVFTPADFDELDDIDQSFVAHLIHQKVTVNSLPEAGKSFKDVNGTDYDYPTTTAVKIPDVFTNEVTVKRTISHKFETTNPNEQVPVASDIVQAVLYQRGITYTIDLVTGEYTTNLGAWTIKENTTETGGVPDEQVPVVSAGNFDGWYRYEADDQNIDQTSLLLDNQGQAIDQTGVLTYKKYQKAIVQIIDQTKNKLLFVDAKSNDAKKQGADVDFTLANQELASLLKAGYALVDGQTIVSGTTFVPAKMDSDDTVDEVFTVYLQHTYTKSSEDIQITRIINYHKPDSKVDTITQPVKLSRKVTTDNVDQTKDYGSWTTGNWDEKITPAIAGYKAVQPKVDKVAVTVNTPDQTVDVYYVADTQQVKVKIIDDKTGNTLFTTSLSGKTDQAVDFASVNNELAGKLASGYALAKDKNQDLENSEFKATNYLPDDKRTFEAHLVHTYSEETESKTITRMINYKQPDGGIETVKQLVELTRLETTDNVDQTKTFGKWTSGQWDEAISPLVPGYKASQSSVGQVAVDEYSQDQTIDITYSANGQIAKVKIFDDKTGTKIREMALDGKSDQIIDFKSANDQLQAYLNQGYAFAQLGNGDLANGSFIPVKFDNDDAATQEFVAHLVHTYAKSTEDKTATRTINYQQPDGSVVTVTQPVKLTRDVTTDKVTKVPSYGEWTNGQWDEKDTPVITGYTPSESSVGQVLVNGDSQDTTINISYTANDQKAVVKIFDKKIGKDIYLENLLGTTDGKISFKNADDQLAVFLTKGYALADGNSDLTDGQFTPSKFDNVDNVDQVFTAILVHTYSKDSEKKTVTRTINYHKPDGKIDTVTQPVELTRDVTIDKVNQSKTFGDWTSSQWGEKTTPKIAGYTASLDSVGQVTVDGLTKDQVVDIGYKANDQKAVVKIYDDKTKQLLKQFDLSGATAEAINFAEADQQLAGYLAKGYALADSGNDDLAGGKFIAADYDNVDAVDQEFAAYLVHTYAKSNETKTITRTINYHLPSGTEAVEQTAELTRPVTTDLVTGATSYGDWTRSEFTSQKTPELSNYTPSTSLITNREVTHGDADSQENVYYYPNKQKATISFVDSKTGKTIKLMADFDSGKPNEAINFTQAKAQLATLLKEGYKETGDLESIWKAVFAGTDGENNFVIRLVPSLDMHPSVAPGKQSTKPKTTKKGKEAGQKPSVPATGQAGQKPGLTGQTAGKGQQAASPAGQTAKTQSAKLPQTGEASGKQLSWLGLLLAAVGTALSGIWRKKRDDE</sequence>
<dbReference type="NCBIfam" id="TIGR01168">
    <property type="entry name" value="YSIRK_signal"/>
    <property type="match status" value="1"/>
</dbReference>
<feature type="compositionally biased region" description="Polar residues" evidence="5">
    <location>
        <begin position="85"/>
        <end position="120"/>
    </location>
</feature>
<feature type="domain" description="Gram-positive cocci surface proteins LPxTG" evidence="6">
    <location>
        <begin position="6465"/>
        <end position="6501"/>
    </location>
</feature>